<reference evidence="1 2" key="1">
    <citation type="submission" date="2019-10" db="EMBL/GenBank/DDBJ databases">
        <title>Description of Paenibacillus terrestris sp. nov.</title>
        <authorList>
            <person name="Carlier A."/>
            <person name="Qi S."/>
        </authorList>
    </citation>
    <scope>NUCLEOTIDE SEQUENCE [LARGE SCALE GENOMIC DNA]</scope>
    <source>
        <strain evidence="1 2">LMG 31458</strain>
    </source>
</reference>
<comment type="caution">
    <text evidence="1">The sequence shown here is derived from an EMBL/GenBank/DDBJ whole genome shotgun (WGS) entry which is preliminary data.</text>
</comment>
<name>A0ABX1Y0Z1_9BACL</name>
<sequence length="113" mass="12987">MPSEFTLDLCFIREHANSPFSTIIERQLNELFAGKGTWYMDLRVEEGLDIAVAEVKGMAIWESEDEVLRYIEDSAQSDLTSEYDCWDHLHGYQVKVSPKADAGCCRIKKEEHV</sequence>
<evidence type="ECO:0000313" key="1">
    <source>
        <dbReference type="EMBL" id="NOU74507.1"/>
    </source>
</evidence>
<keyword evidence="2" id="KW-1185">Reference proteome</keyword>
<gene>
    <name evidence="1" type="ORF">GC098_24435</name>
</gene>
<protein>
    <submittedName>
        <fullName evidence="1">Uncharacterized protein</fullName>
    </submittedName>
</protein>
<evidence type="ECO:0000313" key="2">
    <source>
        <dbReference type="Proteomes" id="UP000616779"/>
    </source>
</evidence>
<dbReference type="EMBL" id="WHOA01000165">
    <property type="protein sequence ID" value="NOU74507.1"/>
    <property type="molecule type" value="Genomic_DNA"/>
</dbReference>
<dbReference type="Proteomes" id="UP000616779">
    <property type="component" value="Unassembled WGS sequence"/>
</dbReference>
<accession>A0ABX1Y0Z1</accession>
<dbReference type="RefSeq" id="WP_171645904.1">
    <property type="nucleotide sequence ID" value="NZ_WHOA01000165.1"/>
</dbReference>
<proteinExistence type="predicted"/>
<organism evidence="1 2">
    <name type="scientific">Paenibacillus phytorum</name>
    <dbReference type="NCBI Taxonomy" id="2654977"/>
    <lineage>
        <taxon>Bacteria</taxon>
        <taxon>Bacillati</taxon>
        <taxon>Bacillota</taxon>
        <taxon>Bacilli</taxon>
        <taxon>Bacillales</taxon>
        <taxon>Paenibacillaceae</taxon>
        <taxon>Paenibacillus</taxon>
    </lineage>
</organism>